<evidence type="ECO:0000256" key="1">
    <source>
        <dbReference type="SAM" id="MobiDB-lite"/>
    </source>
</evidence>
<protein>
    <submittedName>
        <fullName evidence="2">Uncharacterized protein</fullName>
    </submittedName>
</protein>
<organism evidence="2 3">
    <name type="scientific">Perilla frutescens var. hirtella</name>
    <name type="common">Perilla citriodora</name>
    <name type="synonym">Perilla setoyensis</name>
    <dbReference type="NCBI Taxonomy" id="608512"/>
    <lineage>
        <taxon>Eukaryota</taxon>
        <taxon>Viridiplantae</taxon>
        <taxon>Streptophyta</taxon>
        <taxon>Embryophyta</taxon>
        <taxon>Tracheophyta</taxon>
        <taxon>Spermatophyta</taxon>
        <taxon>Magnoliopsida</taxon>
        <taxon>eudicotyledons</taxon>
        <taxon>Gunneridae</taxon>
        <taxon>Pentapetalae</taxon>
        <taxon>asterids</taxon>
        <taxon>lamiids</taxon>
        <taxon>Lamiales</taxon>
        <taxon>Lamiaceae</taxon>
        <taxon>Nepetoideae</taxon>
        <taxon>Elsholtzieae</taxon>
        <taxon>Perilla</taxon>
    </lineage>
</organism>
<accession>A0AAD4J758</accession>
<dbReference type="EMBL" id="SDAM02000138">
    <property type="protein sequence ID" value="KAH6827835.1"/>
    <property type="molecule type" value="Genomic_DNA"/>
</dbReference>
<name>A0AAD4J758_PERFH</name>
<evidence type="ECO:0000313" key="2">
    <source>
        <dbReference type="EMBL" id="KAH6827835.1"/>
    </source>
</evidence>
<reference evidence="2 3" key="1">
    <citation type="journal article" date="2021" name="Nat. Commun.">
        <title>Incipient diploidization of the medicinal plant Perilla within 10,000 years.</title>
        <authorList>
            <person name="Zhang Y."/>
            <person name="Shen Q."/>
            <person name="Leng L."/>
            <person name="Zhang D."/>
            <person name="Chen S."/>
            <person name="Shi Y."/>
            <person name="Ning Z."/>
            <person name="Chen S."/>
        </authorList>
    </citation>
    <scope>NUCLEOTIDE SEQUENCE [LARGE SCALE GENOMIC DNA]</scope>
    <source>
        <strain evidence="3">cv. PC099</strain>
    </source>
</reference>
<dbReference type="Proteomes" id="UP001190926">
    <property type="component" value="Unassembled WGS sequence"/>
</dbReference>
<sequence length="71" mass="8202">MVMDAAGPQYNINATDDDEETLNPDAQRFYDMLKVADKELWPDCEQHSQLSLVARLMAIKSENNMSEKYFD</sequence>
<feature type="region of interest" description="Disordered" evidence="1">
    <location>
        <begin position="1"/>
        <end position="22"/>
    </location>
</feature>
<keyword evidence="3" id="KW-1185">Reference proteome</keyword>
<comment type="caution">
    <text evidence="2">The sequence shown here is derived from an EMBL/GenBank/DDBJ whole genome shotgun (WGS) entry which is preliminary data.</text>
</comment>
<proteinExistence type="predicted"/>
<evidence type="ECO:0000313" key="3">
    <source>
        <dbReference type="Proteomes" id="UP001190926"/>
    </source>
</evidence>
<dbReference type="AlphaFoldDB" id="A0AAD4J758"/>
<gene>
    <name evidence="2" type="ORF">C2S53_015258</name>
</gene>